<dbReference type="EMBL" id="JBHSIS010000002">
    <property type="protein sequence ID" value="MFC4852599.1"/>
    <property type="molecule type" value="Genomic_DNA"/>
</dbReference>
<accession>A0ABV9RUM3</accession>
<feature type="region of interest" description="Disordered" evidence="1">
    <location>
        <begin position="465"/>
        <end position="497"/>
    </location>
</feature>
<evidence type="ECO:0000313" key="3">
    <source>
        <dbReference type="Proteomes" id="UP001595859"/>
    </source>
</evidence>
<reference evidence="3" key="1">
    <citation type="journal article" date="2019" name="Int. J. Syst. Evol. Microbiol.">
        <title>The Global Catalogue of Microorganisms (GCM) 10K type strain sequencing project: providing services to taxonomists for standard genome sequencing and annotation.</title>
        <authorList>
            <consortium name="The Broad Institute Genomics Platform"/>
            <consortium name="The Broad Institute Genome Sequencing Center for Infectious Disease"/>
            <person name="Wu L."/>
            <person name="Ma J."/>
        </authorList>
    </citation>
    <scope>NUCLEOTIDE SEQUENCE [LARGE SCALE GENOMIC DNA]</scope>
    <source>
        <strain evidence="3">ZS-22-S1</strain>
    </source>
</reference>
<sequence length="867" mass="88869">MDESITVERVRHALVVGRLDTDGAAVLLAANLPPKRDRTFVVVGASSVGAMSRLDPWLVADLADEVHGDLCVVAPGFGSMGRDDTLPPARLLADRLGVEVTAADGHPVGLADGSMFVPGPTAGWVSFRPGGRRIRVGARLPAPWWQDGLPPHDDRITHVPAGLWVRGPGAPERPADPLSRRVPDPDRMYVVLGAPGEQPPDATAVTGVLRSLPDEGRDRAVLVWYGSGGGVDARARAVAAELGAPVRVAHGVPGDDGLRYVDEAGVARWRPFALESVYRPDGPPVLDRWMAPPALAMAEPGTYRLTGEWLVDVVPRGLIVRPASPRKVPVPVAAEAGATADILFVADAPVPAEVVTAIDRLVRALPEDTRQNLRIVPVGTHAETAAAAVEAADRVVTVTDTDADVAAADPARAPEHAAAVPAPVGAVTVLADGRVVPAAPILAVPPTRTRTVDIQDGVLVVPLADDDPPPAADLPASEASSVAPGLSRGGDTPVPAKASPVAAQVTAPVLGGIPVFPATATRTAPDEAAASGAAFLASSPGVPEAAPSPPEPIPAVAAVAAAPAVPPTVPAVMSPSPVPRQTAPAEEMSVATLPTTPPAGVLATAPSASTPSAVPQPVPASPSLADAGGTESVAGLLPGRGVRRAAHVASSIVEVPENVRSTAEQRRAMRAALGSRYDVATRAVTKLLSERPGLRFGVGDRAALLAELAVVRVFADDPDAPYDADFYVCLADGLRRLPTARAVVVRGIPADTDVTPGAVLRLPVPVIATSTAATAPAGPAEALIWTTTARRLEGLLDEPDRGSDVVLPGHTRLRVLAVEPDPVRRVLLAEDGTTGAAALNRLRAAAFARPESGAEPGSRWFGPLPAA</sequence>
<dbReference type="Proteomes" id="UP001595859">
    <property type="component" value="Unassembled WGS sequence"/>
</dbReference>
<feature type="region of interest" description="Disordered" evidence="1">
    <location>
        <begin position="605"/>
        <end position="625"/>
    </location>
</feature>
<comment type="caution">
    <text evidence="2">The sequence shown here is derived from an EMBL/GenBank/DDBJ whole genome shotgun (WGS) entry which is preliminary data.</text>
</comment>
<dbReference type="Gene3D" id="3.90.176.10">
    <property type="entry name" value="Toxin ADP-ribosyltransferase, Chain A, domain 1"/>
    <property type="match status" value="1"/>
</dbReference>
<evidence type="ECO:0000313" key="2">
    <source>
        <dbReference type="EMBL" id="MFC4852599.1"/>
    </source>
</evidence>
<organism evidence="2 3">
    <name type="scientific">Actinophytocola glycyrrhizae</name>
    <dbReference type="NCBI Taxonomy" id="2044873"/>
    <lineage>
        <taxon>Bacteria</taxon>
        <taxon>Bacillati</taxon>
        <taxon>Actinomycetota</taxon>
        <taxon>Actinomycetes</taxon>
        <taxon>Pseudonocardiales</taxon>
        <taxon>Pseudonocardiaceae</taxon>
    </lineage>
</organism>
<protein>
    <submittedName>
        <fullName evidence="2">Uncharacterized protein</fullName>
    </submittedName>
</protein>
<evidence type="ECO:0000256" key="1">
    <source>
        <dbReference type="SAM" id="MobiDB-lite"/>
    </source>
</evidence>
<gene>
    <name evidence="2" type="ORF">ACFPCV_03715</name>
</gene>
<dbReference type="RefSeq" id="WP_378054457.1">
    <property type="nucleotide sequence ID" value="NZ_JBHSIS010000002.1"/>
</dbReference>
<proteinExistence type="predicted"/>
<name>A0ABV9RUM3_9PSEU</name>
<keyword evidence="3" id="KW-1185">Reference proteome</keyword>